<protein>
    <submittedName>
        <fullName evidence="1">Uncharacterized protein</fullName>
    </submittedName>
</protein>
<accession>A0AAN6UFE3</accession>
<sequence>MAALRTCQDRPRARTDAGVRGLSRSRQECLSHYLLIDLGLQHAVSALGLTMRPHQKASRDHVTKLWGGVSGALLLALGSGRFLSMPVAPERAANPGAPCSHTSQRFRGGTIPGLPWWGGITRIAQLSCWLQNDDWFPSAKHQPLPFRLLRYECRYSAMHSMIETQRRGGNRTPPFLAAILVSGCGTSPT</sequence>
<dbReference type="Proteomes" id="UP001304895">
    <property type="component" value="Unassembled WGS sequence"/>
</dbReference>
<gene>
    <name evidence="1" type="ORF">BT67DRAFT_148318</name>
</gene>
<comment type="caution">
    <text evidence="1">The sequence shown here is derived from an EMBL/GenBank/DDBJ whole genome shotgun (WGS) entry which is preliminary data.</text>
</comment>
<name>A0AAN6UFE3_9PEZI</name>
<organism evidence="1 2">
    <name type="scientific">Trichocladium antarcticum</name>
    <dbReference type="NCBI Taxonomy" id="1450529"/>
    <lineage>
        <taxon>Eukaryota</taxon>
        <taxon>Fungi</taxon>
        <taxon>Dikarya</taxon>
        <taxon>Ascomycota</taxon>
        <taxon>Pezizomycotina</taxon>
        <taxon>Sordariomycetes</taxon>
        <taxon>Sordariomycetidae</taxon>
        <taxon>Sordariales</taxon>
        <taxon>Chaetomiaceae</taxon>
        <taxon>Trichocladium</taxon>
    </lineage>
</organism>
<evidence type="ECO:0000313" key="2">
    <source>
        <dbReference type="Proteomes" id="UP001304895"/>
    </source>
</evidence>
<keyword evidence="2" id="KW-1185">Reference proteome</keyword>
<proteinExistence type="predicted"/>
<reference evidence="1" key="2">
    <citation type="submission" date="2023-05" db="EMBL/GenBank/DDBJ databases">
        <authorList>
            <consortium name="Lawrence Berkeley National Laboratory"/>
            <person name="Steindorff A."/>
            <person name="Hensen N."/>
            <person name="Bonometti L."/>
            <person name="Westerberg I."/>
            <person name="Brannstrom I.O."/>
            <person name="Guillou S."/>
            <person name="Cros-Aarteil S."/>
            <person name="Calhoun S."/>
            <person name="Haridas S."/>
            <person name="Kuo A."/>
            <person name="Mondo S."/>
            <person name="Pangilinan J."/>
            <person name="Riley R."/>
            <person name="Labutti K."/>
            <person name="Andreopoulos B."/>
            <person name="Lipzen A."/>
            <person name="Chen C."/>
            <person name="Yanf M."/>
            <person name="Daum C."/>
            <person name="Ng V."/>
            <person name="Clum A."/>
            <person name="Ohm R."/>
            <person name="Martin F."/>
            <person name="Silar P."/>
            <person name="Natvig D."/>
            <person name="Lalanne C."/>
            <person name="Gautier V."/>
            <person name="Ament-Velasquez S.L."/>
            <person name="Kruys A."/>
            <person name="Hutchinson M.I."/>
            <person name="Powell A.J."/>
            <person name="Barry K."/>
            <person name="Miller A.N."/>
            <person name="Grigoriev I.V."/>
            <person name="Debuchy R."/>
            <person name="Gladieux P."/>
            <person name="Thoren M.H."/>
            <person name="Johannesson H."/>
        </authorList>
    </citation>
    <scope>NUCLEOTIDE SEQUENCE</scope>
    <source>
        <strain evidence="1">CBS 123565</strain>
    </source>
</reference>
<dbReference type="EMBL" id="MU853422">
    <property type="protein sequence ID" value="KAK4131699.1"/>
    <property type="molecule type" value="Genomic_DNA"/>
</dbReference>
<evidence type="ECO:0000313" key="1">
    <source>
        <dbReference type="EMBL" id="KAK4131699.1"/>
    </source>
</evidence>
<dbReference type="AlphaFoldDB" id="A0AAN6UFE3"/>
<reference evidence="1" key="1">
    <citation type="journal article" date="2023" name="Mol. Phylogenet. Evol.">
        <title>Genome-scale phylogeny and comparative genomics of the fungal order Sordariales.</title>
        <authorList>
            <person name="Hensen N."/>
            <person name="Bonometti L."/>
            <person name="Westerberg I."/>
            <person name="Brannstrom I.O."/>
            <person name="Guillou S."/>
            <person name="Cros-Aarteil S."/>
            <person name="Calhoun S."/>
            <person name="Haridas S."/>
            <person name="Kuo A."/>
            <person name="Mondo S."/>
            <person name="Pangilinan J."/>
            <person name="Riley R."/>
            <person name="LaButti K."/>
            <person name="Andreopoulos B."/>
            <person name="Lipzen A."/>
            <person name="Chen C."/>
            <person name="Yan M."/>
            <person name="Daum C."/>
            <person name="Ng V."/>
            <person name="Clum A."/>
            <person name="Steindorff A."/>
            <person name="Ohm R.A."/>
            <person name="Martin F."/>
            <person name="Silar P."/>
            <person name="Natvig D.O."/>
            <person name="Lalanne C."/>
            <person name="Gautier V."/>
            <person name="Ament-Velasquez S.L."/>
            <person name="Kruys A."/>
            <person name="Hutchinson M.I."/>
            <person name="Powell A.J."/>
            <person name="Barry K."/>
            <person name="Miller A.N."/>
            <person name="Grigoriev I.V."/>
            <person name="Debuchy R."/>
            <person name="Gladieux P."/>
            <person name="Hiltunen Thoren M."/>
            <person name="Johannesson H."/>
        </authorList>
    </citation>
    <scope>NUCLEOTIDE SEQUENCE</scope>
    <source>
        <strain evidence="1">CBS 123565</strain>
    </source>
</reference>